<dbReference type="Gene3D" id="3.30.450.40">
    <property type="match status" value="1"/>
</dbReference>
<dbReference type="Pfam" id="PF01590">
    <property type="entry name" value="GAF"/>
    <property type="match status" value="1"/>
</dbReference>
<dbReference type="Proteomes" id="UP000256541">
    <property type="component" value="Unassembled WGS sequence"/>
</dbReference>
<evidence type="ECO:0000313" key="3">
    <source>
        <dbReference type="EMBL" id="RFA15498.1"/>
    </source>
</evidence>
<organism evidence="3 4">
    <name type="scientific">Subtercola boreus</name>
    <dbReference type="NCBI Taxonomy" id="120213"/>
    <lineage>
        <taxon>Bacteria</taxon>
        <taxon>Bacillati</taxon>
        <taxon>Actinomycetota</taxon>
        <taxon>Actinomycetes</taxon>
        <taxon>Micrococcales</taxon>
        <taxon>Microbacteriaceae</taxon>
        <taxon>Subtercola</taxon>
    </lineage>
</organism>
<sequence length="467" mass="49781">MAGSGSRSTRAFTEHAHDVIVGSPGAGGGTGPGGSGPGFDGSVRGLGLGTGFAGGTDLSHTAGVRRLVEESWLRSLQSNLDPDRLAPAFDLDDEALRQYRSEHPLALVLPVIHRLLIAHTFERGLIVAIGDQAGRLLWIDGDRDLRRRAEGMAFVEGANWSERVVGTSAPGTALALDHSIQIGGAEHFNRIVHPWSCTAVPVHDPSSGDVLGVIDITGGDDAVSPVTLPLLEAAVAAAEAELRIHQLTPARSHRTPRPVASSPARPQATDAPLLSVLGREVARLAFAGRAVELSARHSEILTLLVWNRHGLSAEQLAQKLYVADNSVATLRAEMVRLRAVLVDLDPSLEPLSRPYRLPVPFELDAHRVLAFLERGAHRVALGAYTGEVLAGSKAPGVVEIRREVSANVRESLLTDASADVLLGYARTDECAYDRDVWLACLQRLPAHSPKRASVVSRIEHIDAELAG</sequence>
<gene>
    <name evidence="3" type="ORF">B7R22_06615</name>
</gene>
<protein>
    <recommendedName>
        <fullName evidence="2">GAF domain-containing protein</fullName>
    </recommendedName>
</protein>
<comment type="caution">
    <text evidence="3">The sequence shown here is derived from an EMBL/GenBank/DDBJ whole genome shotgun (WGS) entry which is preliminary data.</text>
</comment>
<feature type="domain" description="GAF" evidence="2">
    <location>
        <begin position="148"/>
        <end position="241"/>
    </location>
</feature>
<dbReference type="OrthoDB" id="3928741at2"/>
<evidence type="ECO:0000313" key="4">
    <source>
        <dbReference type="Proteomes" id="UP000256541"/>
    </source>
</evidence>
<feature type="compositionally biased region" description="Polar residues" evidence="1">
    <location>
        <begin position="1"/>
        <end position="11"/>
    </location>
</feature>
<evidence type="ECO:0000256" key="1">
    <source>
        <dbReference type="SAM" id="MobiDB-lite"/>
    </source>
</evidence>
<dbReference type="InterPro" id="IPR029016">
    <property type="entry name" value="GAF-like_dom_sf"/>
</dbReference>
<feature type="compositionally biased region" description="Gly residues" evidence="1">
    <location>
        <begin position="24"/>
        <end position="40"/>
    </location>
</feature>
<name>A0A3E0W1P2_9MICO</name>
<evidence type="ECO:0000259" key="2">
    <source>
        <dbReference type="Pfam" id="PF01590"/>
    </source>
</evidence>
<dbReference type="AlphaFoldDB" id="A0A3E0W1P2"/>
<proteinExistence type="predicted"/>
<dbReference type="RefSeq" id="WP_116410999.1">
    <property type="nucleotide sequence ID" value="NZ_NBXB01000020.1"/>
</dbReference>
<accession>A0A3E0W1P2</accession>
<reference evidence="3 4" key="1">
    <citation type="submission" date="2017-04" db="EMBL/GenBank/DDBJ databases">
        <title>Comparative genome analysis of Subtercola boreus.</title>
        <authorList>
            <person name="Cho Y.-J."/>
            <person name="Cho A."/>
            <person name="Kim O.-S."/>
            <person name="Lee J.-I."/>
        </authorList>
    </citation>
    <scope>NUCLEOTIDE SEQUENCE [LARGE SCALE GENOMIC DNA]</scope>
    <source>
        <strain evidence="3 4">P27479</strain>
    </source>
</reference>
<feature type="region of interest" description="Disordered" evidence="1">
    <location>
        <begin position="1"/>
        <end position="40"/>
    </location>
</feature>
<dbReference type="EMBL" id="NBXB01000020">
    <property type="protein sequence ID" value="RFA15498.1"/>
    <property type="molecule type" value="Genomic_DNA"/>
</dbReference>
<dbReference type="InterPro" id="IPR003018">
    <property type="entry name" value="GAF"/>
</dbReference>